<feature type="transmembrane region" description="Helical" evidence="1">
    <location>
        <begin position="44"/>
        <end position="63"/>
    </location>
</feature>
<feature type="transmembrane region" description="Helical" evidence="1">
    <location>
        <begin position="104"/>
        <end position="124"/>
    </location>
</feature>
<feature type="transmembrane region" description="Helical" evidence="1">
    <location>
        <begin position="288"/>
        <end position="310"/>
    </location>
</feature>
<keyword evidence="1" id="KW-0812">Transmembrane</keyword>
<dbReference type="Proteomes" id="UP000316437">
    <property type="component" value="Unassembled WGS sequence"/>
</dbReference>
<dbReference type="RefSeq" id="WP_142015447.1">
    <property type="nucleotide sequence ID" value="NZ_VFPD01000001.1"/>
</dbReference>
<organism evidence="2 3">
    <name type="scientific">Chryseobacterium aquifrigidense</name>
    <dbReference type="NCBI Taxonomy" id="558021"/>
    <lineage>
        <taxon>Bacteria</taxon>
        <taxon>Pseudomonadati</taxon>
        <taxon>Bacteroidota</taxon>
        <taxon>Flavobacteriia</taxon>
        <taxon>Flavobacteriales</taxon>
        <taxon>Weeksellaceae</taxon>
        <taxon>Chryseobacterium group</taxon>
        <taxon>Chryseobacterium</taxon>
    </lineage>
</organism>
<gene>
    <name evidence="2" type="ORF">FB551_0910</name>
</gene>
<protein>
    <submittedName>
        <fullName evidence="2">Uncharacterized protein DUF4153</fullName>
    </submittedName>
</protein>
<dbReference type="InterPro" id="IPR025291">
    <property type="entry name" value="DUF4153"/>
</dbReference>
<dbReference type="EMBL" id="VFPD01000001">
    <property type="protein sequence ID" value="TQM21228.1"/>
    <property type="molecule type" value="Genomic_DNA"/>
</dbReference>
<dbReference type="AlphaFoldDB" id="A0A543EI12"/>
<keyword evidence="1" id="KW-0472">Membrane</keyword>
<proteinExistence type="predicted"/>
<sequence length="594" mass="68739">MKTKFQETLSRANEVIFRYPMVLAMALLAAIGAICIVETERSEITSYIKFTICSCLGISLMFALKMLSQRIGKELLLHVSGIIFLIGFYCVLPDKKNSFTEVYAYIIAVTALLSHLLVSFVPFLEKDRELRFWQYNKNLFINIFLTAVFTGVLTGGVELAILAVDKLFDFNFHDRIYRDTFFVLAILGSSFIFLLFNDKGLNNLEKDGTYPVVLKFFTQFILIPLLLIYVTILYFYSVKILINWQLPRGWVSYLVLAYSIVGILALLLVHPLKEENAKSWVRIFSKAFYYTIAPLIILLFTAIFTRILAYGYTEPRYFVLLLALWLLSIVVYFIFSKKATIKFIPVSLFLFGAFALIFPYLNAFSVAKRSQKTELMNILNQHQLMSAGKINFQKKVTDTVRNEIADKFEFLAERKQGEFLSALLNEKDQTELADNIEKGTFYSINYSIQNKFANVDVTVKNRAYEMNRLALVREEQAVELGNYQYLISFHRYSRESQKVNNDQFELTDDLTEKSSLKLSLNSQEKIDFGPQIIKLFEENKNKTGNVKVPEIAMESDLGKYHVKLIFSEITREKYSENDTPSIYYENVYILIRLK</sequence>
<keyword evidence="3" id="KW-1185">Reference proteome</keyword>
<feature type="transmembrane region" description="Helical" evidence="1">
    <location>
        <begin position="75"/>
        <end position="92"/>
    </location>
</feature>
<feature type="transmembrane region" description="Helical" evidence="1">
    <location>
        <begin position="176"/>
        <end position="196"/>
    </location>
</feature>
<evidence type="ECO:0000313" key="3">
    <source>
        <dbReference type="Proteomes" id="UP000316437"/>
    </source>
</evidence>
<feature type="transmembrane region" description="Helical" evidence="1">
    <location>
        <begin position="16"/>
        <end position="37"/>
    </location>
</feature>
<evidence type="ECO:0000313" key="2">
    <source>
        <dbReference type="EMBL" id="TQM21228.1"/>
    </source>
</evidence>
<reference evidence="2 3" key="1">
    <citation type="submission" date="2019-06" db="EMBL/GenBank/DDBJ databases">
        <title>Sorghum-associated microbial communities from plants grown in Nebraska, USA.</title>
        <authorList>
            <person name="Schachtman D."/>
        </authorList>
    </citation>
    <scope>NUCLEOTIDE SEQUENCE [LARGE SCALE GENOMIC DNA]</scope>
    <source>
        <strain evidence="2 3">110</strain>
    </source>
</reference>
<accession>A0A543EI12</accession>
<name>A0A543EI12_9FLAO</name>
<feature type="transmembrane region" description="Helical" evidence="1">
    <location>
        <begin position="139"/>
        <end position="164"/>
    </location>
</feature>
<feature type="transmembrane region" description="Helical" evidence="1">
    <location>
        <begin position="341"/>
        <end position="361"/>
    </location>
</feature>
<comment type="caution">
    <text evidence="2">The sequence shown here is derived from an EMBL/GenBank/DDBJ whole genome shotgun (WGS) entry which is preliminary data.</text>
</comment>
<feature type="transmembrane region" description="Helical" evidence="1">
    <location>
        <begin position="216"/>
        <end position="238"/>
    </location>
</feature>
<feature type="transmembrane region" description="Helical" evidence="1">
    <location>
        <begin position="317"/>
        <end position="335"/>
    </location>
</feature>
<keyword evidence="1" id="KW-1133">Transmembrane helix</keyword>
<dbReference type="Pfam" id="PF13687">
    <property type="entry name" value="DUF4153"/>
    <property type="match status" value="1"/>
</dbReference>
<evidence type="ECO:0000256" key="1">
    <source>
        <dbReference type="SAM" id="Phobius"/>
    </source>
</evidence>
<feature type="transmembrane region" description="Helical" evidence="1">
    <location>
        <begin position="250"/>
        <end position="268"/>
    </location>
</feature>